<accession>A0ACB6R4M8</accession>
<reference evidence="1" key="1">
    <citation type="journal article" date="2020" name="Stud. Mycol.">
        <title>101 Dothideomycetes genomes: a test case for predicting lifestyles and emergence of pathogens.</title>
        <authorList>
            <person name="Haridas S."/>
            <person name="Albert R."/>
            <person name="Binder M."/>
            <person name="Bloem J."/>
            <person name="Labutti K."/>
            <person name="Salamov A."/>
            <person name="Andreopoulos B."/>
            <person name="Baker S."/>
            <person name="Barry K."/>
            <person name="Bills G."/>
            <person name="Bluhm B."/>
            <person name="Cannon C."/>
            <person name="Castanera R."/>
            <person name="Culley D."/>
            <person name="Daum C."/>
            <person name="Ezra D."/>
            <person name="Gonzalez J."/>
            <person name="Henrissat B."/>
            <person name="Kuo A."/>
            <person name="Liang C."/>
            <person name="Lipzen A."/>
            <person name="Lutzoni F."/>
            <person name="Magnuson J."/>
            <person name="Mondo S."/>
            <person name="Nolan M."/>
            <person name="Ohm R."/>
            <person name="Pangilinan J."/>
            <person name="Park H.-J."/>
            <person name="Ramirez L."/>
            <person name="Alfaro M."/>
            <person name="Sun H."/>
            <person name="Tritt A."/>
            <person name="Yoshinaga Y."/>
            <person name="Zwiers L.-H."/>
            <person name="Turgeon B."/>
            <person name="Goodwin S."/>
            <person name="Spatafora J."/>
            <person name="Crous P."/>
            <person name="Grigoriev I."/>
        </authorList>
    </citation>
    <scope>NUCLEOTIDE SEQUENCE</scope>
    <source>
        <strain evidence="1">ATCC 200398</strain>
    </source>
</reference>
<keyword evidence="2" id="KW-1185">Reference proteome</keyword>
<protein>
    <submittedName>
        <fullName evidence="1">Uncharacterized protein</fullName>
    </submittedName>
</protein>
<name>A0ACB6R4M8_9PLEO</name>
<evidence type="ECO:0000313" key="2">
    <source>
        <dbReference type="Proteomes" id="UP000799755"/>
    </source>
</evidence>
<sequence length="491" mass="55087">MVLNRLAWDSIVSAAAERQPYVELRKSKEKAVRMDRSILLDYRSYASLISWAFAFKNRHWFLGICMVLNQILSIFIIPIAAYLFSPATLPVHSNISVNIVSAFNVSLLTTETDAQPAINEAGAVLVHRATPPPYITSEYAFEPLSNISIQSGNVTAAIDGFSGYISCELKTSDANVYRDGNLLFIDMNDRGCRIPTQRLPLSNGSSHLELSLLDTIFARTFSTDTCSNKAHNSRIGLLAGGFPNNNTNAWNVTAISCIPSFWKTHGNLTVTLQSSIPSRFEFHPVPANSTEIDATEYQALVRGLPAYQAFDPTGRFYTDVFGRAVFGYAQKLNSNTEPSVLNSTTLIESMERTFAAMFAFLTGTALFESTEKRELRAVQSINVTKLFVVRPVAYTVTAAQILVALCNVYLIWYIERYPSCLGDEPRGWLRIAAMIQKSDLVDVVARIQRRYPESDKIEDTVRKQYTWKECRAYYNESKERVVVENLEEIMT</sequence>
<organism evidence="1 2">
    <name type="scientific">Lindgomyces ingoldianus</name>
    <dbReference type="NCBI Taxonomy" id="673940"/>
    <lineage>
        <taxon>Eukaryota</taxon>
        <taxon>Fungi</taxon>
        <taxon>Dikarya</taxon>
        <taxon>Ascomycota</taxon>
        <taxon>Pezizomycotina</taxon>
        <taxon>Dothideomycetes</taxon>
        <taxon>Pleosporomycetidae</taxon>
        <taxon>Pleosporales</taxon>
        <taxon>Lindgomycetaceae</taxon>
        <taxon>Lindgomyces</taxon>
    </lineage>
</organism>
<comment type="caution">
    <text evidence="1">The sequence shown here is derived from an EMBL/GenBank/DDBJ whole genome shotgun (WGS) entry which is preliminary data.</text>
</comment>
<proteinExistence type="predicted"/>
<gene>
    <name evidence="1" type="ORF">BDR25DRAFT_386584</name>
</gene>
<dbReference type="EMBL" id="MU003499">
    <property type="protein sequence ID" value="KAF2473725.1"/>
    <property type="molecule type" value="Genomic_DNA"/>
</dbReference>
<evidence type="ECO:0000313" key="1">
    <source>
        <dbReference type="EMBL" id="KAF2473725.1"/>
    </source>
</evidence>
<dbReference type="Proteomes" id="UP000799755">
    <property type="component" value="Unassembled WGS sequence"/>
</dbReference>